<proteinExistence type="inferred from homology"/>
<dbReference type="PROSITE" id="PS50801">
    <property type="entry name" value="STAS"/>
    <property type="match status" value="1"/>
</dbReference>
<feature type="domain" description="STAS" evidence="3">
    <location>
        <begin position="31"/>
        <end position="131"/>
    </location>
</feature>
<dbReference type="PANTHER" id="PTHR33495:SF2">
    <property type="entry name" value="ANTI-SIGMA FACTOR ANTAGONIST TM_1081-RELATED"/>
    <property type="match status" value="1"/>
</dbReference>
<organism evidence="4 5">
    <name type="scientific">Nonomuraea longispora</name>
    <dbReference type="NCBI Taxonomy" id="1848320"/>
    <lineage>
        <taxon>Bacteria</taxon>
        <taxon>Bacillati</taxon>
        <taxon>Actinomycetota</taxon>
        <taxon>Actinomycetes</taxon>
        <taxon>Streptosporangiales</taxon>
        <taxon>Streptosporangiaceae</taxon>
        <taxon>Nonomuraea</taxon>
    </lineage>
</organism>
<dbReference type="InterPro" id="IPR036513">
    <property type="entry name" value="STAS_dom_sf"/>
</dbReference>
<name>A0A4R4MUT7_9ACTN</name>
<comment type="caution">
    <text evidence="4">The sequence shown here is derived from an EMBL/GenBank/DDBJ whole genome shotgun (WGS) entry which is preliminary data.</text>
</comment>
<dbReference type="SUPFAM" id="SSF52091">
    <property type="entry name" value="SpoIIaa-like"/>
    <property type="match status" value="1"/>
</dbReference>
<dbReference type="InterPro" id="IPR003658">
    <property type="entry name" value="Anti-sigma_ant"/>
</dbReference>
<dbReference type="CDD" id="cd07043">
    <property type="entry name" value="STAS_anti-anti-sigma_factors"/>
    <property type="match status" value="1"/>
</dbReference>
<dbReference type="InterPro" id="IPR002645">
    <property type="entry name" value="STAS_dom"/>
</dbReference>
<gene>
    <name evidence="4" type="ORF">E1267_36390</name>
</gene>
<dbReference type="Proteomes" id="UP000295157">
    <property type="component" value="Unassembled WGS sequence"/>
</dbReference>
<dbReference type="Gene3D" id="3.30.750.24">
    <property type="entry name" value="STAS domain"/>
    <property type="match status" value="1"/>
</dbReference>
<keyword evidence="5" id="KW-1185">Reference proteome</keyword>
<comment type="similarity">
    <text evidence="1 2">Belongs to the anti-sigma-factor antagonist family.</text>
</comment>
<sequence length="131" mass="14088">MARRELSQITGVLWKGYGDRSSTLQVIVVTFSAQMAQRRNGLVLTLRGELDVSTSPCLLNAVGAALAGGLPVNLLVDMSGVRFCDSHGLEALLEVQGRVTRTGGRMELAHVNGRVRRVLDLSGLSRAFIIV</sequence>
<dbReference type="OrthoDB" id="3622319at2"/>
<evidence type="ECO:0000256" key="2">
    <source>
        <dbReference type="RuleBase" id="RU003749"/>
    </source>
</evidence>
<reference evidence="4 5" key="1">
    <citation type="submission" date="2019-02" db="EMBL/GenBank/DDBJ databases">
        <title>Draft genome sequences of novel Actinobacteria.</title>
        <authorList>
            <person name="Sahin N."/>
            <person name="Ay H."/>
            <person name="Saygin H."/>
        </authorList>
    </citation>
    <scope>NUCLEOTIDE SEQUENCE [LARGE SCALE GENOMIC DNA]</scope>
    <source>
        <strain evidence="4 5">KC201</strain>
    </source>
</reference>
<protein>
    <recommendedName>
        <fullName evidence="2">Anti-sigma factor antagonist</fullName>
    </recommendedName>
</protein>
<evidence type="ECO:0000313" key="5">
    <source>
        <dbReference type="Proteomes" id="UP000295157"/>
    </source>
</evidence>
<dbReference type="GO" id="GO:0043856">
    <property type="term" value="F:anti-sigma factor antagonist activity"/>
    <property type="evidence" value="ECO:0007669"/>
    <property type="project" value="InterPro"/>
</dbReference>
<dbReference type="EMBL" id="SMJZ01000209">
    <property type="protein sequence ID" value="TDB99847.1"/>
    <property type="molecule type" value="Genomic_DNA"/>
</dbReference>
<dbReference type="PANTHER" id="PTHR33495">
    <property type="entry name" value="ANTI-SIGMA FACTOR ANTAGONIST TM_1081-RELATED-RELATED"/>
    <property type="match status" value="1"/>
</dbReference>
<dbReference type="InterPro" id="IPR058548">
    <property type="entry name" value="MlaB-like_STAS"/>
</dbReference>
<evidence type="ECO:0000256" key="1">
    <source>
        <dbReference type="ARBA" id="ARBA00009013"/>
    </source>
</evidence>
<evidence type="ECO:0000313" key="4">
    <source>
        <dbReference type="EMBL" id="TDB99847.1"/>
    </source>
</evidence>
<dbReference type="Pfam" id="PF13466">
    <property type="entry name" value="STAS_2"/>
    <property type="match status" value="1"/>
</dbReference>
<dbReference type="AlphaFoldDB" id="A0A4R4MUT7"/>
<dbReference type="NCBIfam" id="TIGR00377">
    <property type="entry name" value="ant_ant_sig"/>
    <property type="match status" value="1"/>
</dbReference>
<evidence type="ECO:0000259" key="3">
    <source>
        <dbReference type="PROSITE" id="PS50801"/>
    </source>
</evidence>
<accession>A0A4R4MUT7</accession>